<protein>
    <submittedName>
        <fullName evidence="8">Uncharacterized protein</fullName>
    </submittedName>
</protein>
<dbReference type="GO" id="GO:0005524">
    <property type="term" value="F:ATP binding"/>
    <property type="evidence" value="ECO:0007669"/>
    <property type="project" value="UniProtKB-UniRule"/>
</dbReference>
<gene>
    <name evidence="8" type="ORF">CBYS24578_00016088</name>
</gene>
<feature type="compositionally biased region" description="Polar residues" evidence="5">
    <location>
        <begin position="456"/>
        <end position="471"/>
    </location>
</feature>
<dbReference type="OrthoDB" id="10252171at2759"/>
<dbReference type="Pfam" id="PF00069">
    <property type="entry name" value="Pkinase"/>
    <property type="match status" value="1"/>
</dbReference>
<keyword evidence="9" id="KW-1185">Reference proteome</keyword>
<dbReference type="SUPFAM" id="SSF56112">
    <property type="entry name" value="Protein kinase-like (PK-like)"/>
    <property type="match status" value="1"/>
</dbReference>
<reference evidence="8 9" key="2">
    <citation type="submission" date="2021-10" db="EMBL/GenBank/DDBJ databases">
        <authorList>
            <person name="Piombo E."/>
        </authorList>
    </citation>
    <scope>NUCLEOTIDE SEQUENCE [LARGE SCALE GENOMIC DNA]</scope>
</reference>
<dbReference type="InterPro" id="IPR008271">
    <property type="entry name" value="Ser/Thr_kinase_AS"/>
</dbReference>
<name>A0A9N9U772_9HYPO</name>
<dbReference type="Gene3D" id="2.60.200.20">
    <property type="match status" value="1"/>
</dbReference>
<dbReference type="CDD" id="cd00180">
    <property type="entry name" value="PKc"/>
    <property type="match status" value="1"/>
</dbReference>
<dbReference type="InterPro" id="IPR017441">
    <property type="entry name" value="Protein_kinase_ATP_BS"/>
</dbReference>
<dbReference type="InterPro" id="IPR052751">
    <property type="entry name" value="Plant_MAPKKK"/>
</dbReference>
<dbReference type="Proteomes" id="UP000754883">
    <property type="component" value="Unassembled WGS sequence"/>
</dbReference>
<feature type="region of interest" description="Disordered" evidence="5">
    <location>
        <begin position="446"/>
        <end position="590"/>
    </location>
</feature>
<dbReference type="GO" id="GO:0004672">
    <property type="term" value="F:protein kinase activity"/>
    <property type="evidence" value="ECO:0007669"/>
    <property type="project" value="InterPro"/>
</dbReference>
<dbReference type="SMART" id="SM00220">
    <property type="entry name" value="S_TKc"/>
    <property type="match status" value="1"/>
</dbReference>
<dbReference type="PROSITE" id="PS50006">
    <property type="entry name" value="FHA_DOMAIN"/>
    <property type="match status" value="1"/>
</dbReference>
<evidence type="ECO:0000313" key="8">
    <source>
        <dbReference type="EMBL" id="CAG9977227.1"/>
    </source>
</evidence>
<dbReference type="InterPro" id="IPR011009">
    <property type="entry name" value="Kinase-like_dom_sf"/>
</dbReference>
<dbReference type="CDD" id="cd00060">
    <property type="entry name" value="FHA"/>
    <property type="match status" value="1"/>
</dbReference>
<proteinExistence type="inferred from homology"/>
<dbReference type="InterPro" id="IPR000719">
    <property type="entry name" value="Prot_kinase_dom"/>
</dbReference>
<dbReference type="GO" id="GO:0007165">
    <property type="term" value="P:signal transduction"/>
    <property type="evidence" value="ECO:0007669"/>
    <property type="project" value="TreeGrafter"/>
</dbReference>
<feature type="domain" description="FHA" evidence="6">
    <location>
        <begin position="41"/>
        <end position="86"/>
    </location>
</feature>
<dbReference type="SUPFAM" id="SSF49879">
    <property type="entry name" value="SMAD/FHA domain"/>
    <property type="match status" value="1"/>
</dbReference>
<feature type="compositionally biased region" description="Low complexity" evidence="5">
    <location>
        <begin position="545"/>
        <end position="559"/>
    </location>
</feature>
<dbReference type="PROSITE" id="PS00107">
    <property type="entry name" value="PROTEIN_KINASE_ATP"/>
    <property type="match status" value="1"/>
</dbReference>
<dbReference type="AlphaFoldDB" id="A0A9N9U772"/>
<accession>A0A9N9U772</accession>
<dbReference type="Pfam" id="PF00498">
    <property type="entry name" value="FHA"/>
    <property type="match status" value="1"/>
</dbReference>
<dbReference type="InterPro" id="IPR000253">
    <property type="entry name" value="FHA_dom"/>
</dbReference>
<organism evidence="8 9">
    <name type="scientific">Clonostachys byssicola</name>
    <dbReference type="NCBI Taxonomy" id="160290"/>
    <lineage>
        <taxon>Eukaryota</taxon>
        <taxon>Fungi</taxon>
        <taxon>Dikarya</taxon>
        <taxon>Ascomycota</taxon>
        <taxon>Pezizomycotina</taxon>
        <taxon>Sordariomycetes</taxon>
        <taxon>Hypocreomycetidae</taxon>
        <taxon>Hypocreales</taxon>
        <taxon>Bionectriaceae</taxon>
        <taxon>Clonostachys</taxon>
    </lineage>
</organism>
<dbReference type="InterPro" id="IPR008984">
    <property type="entry name" value="SMAD_FHA_dom_sf"/>
</dbReference>
<keyword evidence="2 4" id="KW-0547">Nucleotide-binding</keyword>
<dbReference type="PANTHER" id="PTHR48011:SF4">
    <property type="entry name" value="MITOGEN-ACTIVATED PROTEIN KINASE KINASE KINASE 19"/>
    <property type="match status" value="1"/>
</dbReference>
<dbReference type="Gene3D" id="1.10.510.10">
    <property type="entry name" value="Transferase(Phosphotransferase) domain 1"/>
    <property type="match status" value="1"/>
</dbReference>
<evidence type="ECO:0000259" key="7">
    <source>
        <dbReference type="PROSITE" id="PS50011"/>
    </source>
</evidence>
<sequence>MLETLERSKFFVPQFESVLKLPKVTRLDFKHDSTPCSPTGITFGSNERCGVILPRHKMISQYHFSLTFDRMDRLIIIDHSTNGTEVKYGDQGTGLCKQRQWILNDPKLPGKLRDIEINIAGVLSFKVDCLMMPSEPSYTDVVVGFRRLCQAKDNIDNELEGLCMDQTSAMLKPKVEDVWLHWPVGKGTSASITWCWNTADGSDKAVKKPLAGKYNEVRWLQEARFLESLKKNHHVVNFLDSTDDPSIEIEYLGGGSLNEPKYPSPGSQDPYQFSQEEARSILAQCLSALKEMHAQSPAICHRDIKPANILINQRTLSGICVKLADFGEAKTECDEDTWGINPVYVAPEFWDRKNCHPTMDIWSLGLTVLALIDEDLQKLYNTGDCAFWTRMDQSKDRLVQFLRLTMLREPPDERASAEECLERLRAEGDIKACGCKCRPCDQNVFESENEDAERPTTPNVQEDFSDCTTPRPSKLADGQSEDSSTTPTPTRTPTPAPTPAHSQATHVSPPEGSATDMLPTTPNVGGSPTTSLWGSSPVNAGEQVAAPASPADSPTSEEAVALTDEAHRPVKGKRRTESDDEVLGCKRPKV</sequence>
<dbReference type="PROSITE" id="PS50011">
    <property type="entry name" value="PROTEIN_KINASE_DOM"/>
    <property type="match status" value="1"/>
</dbReference>
<dbReference type="EMBL" id="CABFNO020001296">
    <property type="protein sequence ID" value="CAG9977227.1"/>
    <property type="molecule type" value="Genomic_DNA"/>
</dbReference>
<dbReference type="PANTHER" id="PTHR48011">
    <property type="entry name" value="CCR4-NOT TRANSCRIPTIONAL COMPLEX SUBUNIT CAF120-RELATED"/>
    <property type="match status" value="1"/>
</dbReference>
<evidence type="ECO:0000256" key="2">
    <source>
        <dbReference type="ARBA" id="ARBA00022741"/>
    </source>
</evidence>
<evidence type="ECO:0000313" key="9">
    <source>
        <dbReference type="Proteomes" id="UP000754883"/>
    </source>
</evidence>
<comment type="similarity">
    <text evidence="1">Belongs to the protein kinase superfamily. CAMK Ser/Thr protein kinase family. CHEK2 subfamily.</text>
</comment>
<evidence type="ECO:0000256" key="5">
    <source>
        <dbReference type="SAM" id="MobiDB-lite"/>
    </source>
</evidence>
<evidence type="ECO:0000256" key="1">
    <source>
        <dbReference type="ARBA" id="ARBA00005575"/>
    </source>
</evidence>
<reference evidence="9" key="1">
    <citation type="submission" date="2019-06" db="EMBL/GenBank/DDBJ databases">
        <authorList>
            <person name="Broberg M."/>
        </authorList>
    </citation>
    <scope>NUCLEOTIDE SEQUENCE [LARGE SCALE GENOMIC DNA]</scope>
</reference>
<feature type="compositionally biased region" description="Polar residues" evidence="5">
    <location>
        <begin position="518"/>
        <end position="538"/>
    </location>
</feature>
<feature type="domain" description="Protein kinase" evidence="7">
    <location>
        <begin position="178"/>
        <end position="426"/>
    </location>
</feature>
<evidence type="ECO:0000256" key="4">
    <source>
        <dbReference type="PROSITE-ProRule" id="PRU10141"/>
    </source>
</evidence>
<keyword evidence="3 4" id="KW-0067">ATP-binding</keyword>
<evidence type="ECO:0000256" key="3">
    <source>
        <dbReference type="ARBA" id="ARBA00022840"/>
    </source>
</evidence>
<feature type="binding site" evidence="4">
    <location>
        <position position="213"/>
    </location>
    <ligand>
        <name>ATP</name>
        <dbReference type="ChEBI" id="CHEBI:30616"/>
    </ligand>
</feature>
<comment type="caution">
    <text evidence="8">The sequence shown here is derived from an EMBL/GenBank/DDBJ whole genome shotgun (WGS) entry which is preliminary data.</text>
</comment>
<dbReference type="PROSITE" id="PS00108">
    <property type="entry name" value="PROTEIN_KINASE_ST"/>
    <property type="match status" value="1"/>
</dbReference>
<evidence type="ECO:0000259" key="6">
    <source>
        <dbReference type="PROSITE" id="PS50006"/>
    </source>
</evidence>